<evidence type="ECO:0000313" key="3">
    <source>
        <dbReference type="EMBL" id="KAG9509757.1"/>
    </source>
</evidence>
<gene>
    <name evidence="3" type="primary">mTerf3</name>
    <name evidence="3" type="ORF">GZH46_01711</name>
</gene>
<dbReference type="Proteomes" id="UP000825002">
    <property type="component" value="Unassembled WGS sequence"/>
</dbReference>
<accession>A0ABQ7S8P5</accession>
<dbReference type="EMBL" id="JAIFTH010000347">
    <property type="protein sequence ID" value="KAG9509757.1"/>
    <property type="molecule type" value="Genomic_DNA"/>
</dbReference>
<proteinExistence type="inferred from homology"/>
<evidence type="ECO:0000256" key="1">
    <source>
        <dbReference type="ARBA" id="ARBA00007692"/>
    </source>
</evidence>
<dbReference type="Pfam" id="PF02536">
    <property type="entry name" value="mTERF"/>
    <property type="match status" value="2"/>
</dbReference>
<dbReference type="InterPro" id="IPR003690">
    <property type="entry name" value="MTERF"/>
</dbReference>
<dbReference type="Gene3D" id="1.25.70.10">
    <property type="entry name" value="Transcription termination factor 3, mitochondrial"/>
    <property type="match status" value="1"/>
</dbReference>
<sequence length="351" mass="40951">MTYRISSLLRFGPRPSINVVFNGPGRSLIKNNTRSTLSERLNHRNHQPNQLEIPEHITNPQSADFLESLRPPMGRSFNLAAYVNHSDTLKALVALRVSLYDIEKIGMSNAQYILGLDFQKDCIKHIQFLVDNGLKPDNLGRFITENPLIFSVSLEDLEIRLNYLQSKGFTPKMIAVILNKSPLFLTMNTKTIDHKLALLKLEFGLRDDKLRHMVVRDPYCVLQPHGQYIVTKFALLEEFGFRKCEIHRILPRVPEILEIPRWALHKTFSLLHQEIGLSHEMISRFPKLFVSPRNDMQSRFRFLKKLNRHQFDPQQPLYVPPSALYELDDEEFCEKYAKTSYENYRAFLKTI</sequence>
<dbReference type="PANTHER" id="PTHR13068">
    <property type="entry name" value="CGI-12 PROTEIN-RELATED"/>
    <property type="match status" value="1"/>
</dbReference>
<dbReference type="InterPro" id="IPR038538">
    <property type="entry name" value="MTERF_sf"/>
</dbReference>
<comment type="caution">
    <text evidence="3">The sequence shown here is derived from an EMBL/GenBank/DDBJ whole genome shotgun (WGS) entry which is preliminary data.</text>
</comment>
<name>A0ABQ7S8P5_9ACAR</name>
<keyword evidence="4" id="KW-1185">Reference proteome</keyword>
<dbReference type="PANTHER" id="PTHR13068:SF112">
    <property type="entry name" value="TRANSCRIPTION TERMINATION FACTOR 3, MITOCHONDRIAL"/>
    <property type="match status" value="1"/>
</dbReference>
<comment type="similarity">
    <text evidence="1">Belongs to the mTERF family.</text>
</comment>
<dbReference type="SMART" id="SM00733">
    <property type="entry name" value="Mterf"/>
    <property type="match status" value="5"/>
</dbReference>
<protein>
    <submittedName>
        <fullName evidence="3">Transcription termination factor 3, mitochondrial</fullName>
    </submittedName>
</protein>
<evidence type="ECO:0000313" key="4">
    <source>
        <dbReference type="Proteomes" id="UP000825002"/>
    </source>
</evidence>
<reference evidence="3 4" key="1">
    <citation type="submission" date="2020-10" db="EMBL/GenBank/DDBJ databases">
        <authorList>
            <person name="Klimov P.B."/>
            <person name="Dyachkov S.M."/>
            <person name="Chetverikov P.E."/>
        </authorList>
    </citation>
    <scope>NUCLEOTIDE SEQUENCE [LARGE SCALE GENOMIC DNA]</scope>
    <source>
        <strain evidence="3">BMOC 18-1129-001#AD2665</strain>
        <tissue evidence="3">Entire mites</tissue>
    </source>
</reference>
<keyword evidence="2" id="KW-0809">Transit peptide</keyword>
<evidence type="ECO:0000256" key="2">
    <source>
        <dbReference type="ARBA" id="ARBA00022946"/>
    </source>
</evidence>
<organism evidence="3 4">
    <name type="scientific">Fragariocoptes setiger</name>
    <dbReference type="NCBI Taxonomy" id="1670756"/>
    <lineage>
        <taxon>Eukaryota</taxon>
        <taxon>Metazoa</taxon>
        <taxon>Ecdysozoa</taxon>
        <taxon>Arthropoda</taxon>
        <taxon>Chelicerata</taxon>
        <taxon>Arachnida</taxon>
        <taxon>Acari</taxon>
        <taxon>Acariformes</taxon>
        <taxon>Trombidiformes</taxon>
        <taxon>Prostigmata</taxon>
        <taxon>Eupodina</taxon>
        <taxon>Eriophyoidea</taxon>
        <taxon>Phytoptidae</taxon>
        <taxon>Fragariocoptes</taxon>
    </lineage>
</organism>